<sequence>MSTSPPTTTTTNPPPKIHITITITPGTHSFTTDPLPPLLTLSLLSHHPSPITLCTFNRPLALPSALTNRSITIHSLPSRQKVETCSFRVNRPPVTRIKGDSDEQFYLTLLPNTPITISTPFGRGGGVNKIRPVPKAIAEKGWEVDEDGKERRIRRSVQPTGVDGLEPGVEYEVGLDREGLEGMWWAPVGKEEILVEGGAEGEGRYVGDYGGWVKGGGVEWVVDGGRVKVME</sequence>
<comment type="caution">
    <text evidence="1">The sequence shown here is derived from an EMBL/GenBank/DDBJ whole genome shotgun (WGS) entry which is preliminary data.</text>
</comment>
<evidence type="ECO:0000313" key="1">
    <source>
        <dbReference type="EMBL" id="KAK0671542.1"/>
    </source>
</evidence>
<dbReference type="AlphaFoldDB" id="A0AA39ZIZ9"/>
<name>A0AA39ZIZ9_9PEZI</name>
<organism evidence="1 2">
    <name type="scientific">Cercophora samala</name>
    <dbReference type="NCBI Taxonomy" id="330535"/>
    <lineage>
        <taxon>Eukaryota</taxon>
        <taxon>Fungi</taxon>
        <taxon>Dikarya</taxon>
        <taxon>Ascomycota</taxon>
        <taxon>Pezizomycotina</taxon>
        <taxon>Sordariomycetes</taxon>
        <taxon>Sordariomycetidae</taxon>
        <taxon>Sordariales</taxon>
        <taxon>Lasiosphaeriaceae</taxon>
        <taxon>Cercophora</taxon>
    </lineage>
</organism>
<evidence type="ECO:0000313" key="2">
    <source>
        <dbReference type="Proteomes" id="UP001174997"/>
    </source>
</evidence>
<protein>
    <submittedName>
        <fullName evidence="1">Uncharacterized protein</fullName>
    </submittedName>
</protein>
<gene>
    <name evidence="1" type="ORF">QBC41DRAFT_344573</name>
</gene>
<reference evidence="1" key="1">
    <citation type="submission" date="2023-06" db="EMBL/GenBank/DDBJ databases">
        <title>Genome-scale phylogeny and comparative genomics of the fungal order Sordariales.</title>
        <authorList>
            <consortium name="Lawrence Berkeley National Laboratory"/>
            <person name="Hensen N."/>
            <person name="Bonometti L."/>
            <person name="Westerberg I."/>
            <person name="Brannstrom I.O."/>
            <person name="Guillou S."/>
            <person name="Cros-Aarteil S."/>
            <person name="Calhoun S."/>
            <person name="Haridas S."/>
            <person name="Kuo A."/>
            <person name="Mondo S."/>
            <person name="Pangilinan J."/>
            <person name="Riley R."/>
            <person name="Labutti K."/>
            <person name="Andreopoulos B."/>
            <person name="Lipzen A."/>
            <person name="Chen C."/>
            <person name="Yanf M."/>
            <person name="Daum C."/>
            <person name="Ng V."/>
            <person name="Clum A."/>
            <person name="Steindorff A."/>
            <person name="Ohm R."/>
            <person name="Martin F."/>
            <person name="Silar P."/>
            <person name="Natvig D."/>
            <person name="Lalanne C."/>
            <person name="Gautier V."/>
            <person name="Ament-Velasquez S.L."/>
            <person name="Kruys A."/>
            <person name="Hutchinson M.I."/>
            <person name="Powell A.J."/>
            <person name="Barry K."/>
            <person name="Miller A.N."/>
            <person name="Grigoriev I.V."/>
            <person name="Debuchy R."/>
            <person name="Gladieux P."/>
            <person name="Thoren M.H."/>
            <person name="Johannesson H."/>
        </authorList>
    </citation>
    <scope>NUCLEOTIDE SEQUENCE</scope>
    <source>
        <strain evidence="1">CBS 307.81</strain>
    </source>
</reference>
<keyword evidence="2" id="KW-1185">Reference proteome</keyword>
<dbReference type="EMBL" id="JAULSY010000020">
    <property type="protein sequence ID" value="KAK0671542.1"/>
    <property type="molecule type" value="Genomic_DNA"/>
</dbReference>
<dbReference type="Proteomes" id="UP001174997">
    <property type="component" value="Unassembled WGS sequence"/>
</dbReference>
<proteinExistence type="predicted"/>
<accession>A0AA39ZIZ9</accession>